<dbReference type="EMBL" id="JBHSPT010000049">
    <property type="protein sequence ID" value="MFC6057886.1"/>
    <property type="molecule type" value="Genomic_DNA"/>
</dbReference>
<organism evidence="7 8">
    <name type="scientific">Streptomyces pratens</name>
    <dbReference type="NCBI Taxonomy" id="887456"/>
    <lineage>
        <taxon>Bacteria</taxon>
        <taxon>Bacillati</taxon>
        <taxon>Actinomycetota</taxon>
        <taxon>Actinomycetes</taxon>
        <taxon>Kitasatosporales</taxon>
        <taxon>Streptomycetaceae</taxon>
        <taxon>Streptomyces</taxon>
    </lineage>
</organism>
<dbReference type="SUPFAM" id="SSF54909">
    <property type="entry name" value="Dimeric alpha+beta barrel"/>
    <property type="match status" value="1"/>
</dbReference>
<evidence type="ECO:0000256" key="2">
    <source>
        <dbReference type="ARBA" id="ARBA00022559"/>
    </source>
</evidence>
<dbReference type="GO" id="GO:0004601">
    <property type="term" value="F:peroxidase activity"/>
    <property type="evidence" value="ECO:0007669"/>
    <property type="project" value="UniProtKB-KW"/>
</dbReference>
<name>A0ABW1M2R4_9ACTN</name>
<gene>
    <name evidence="7" type="ORF">ACFP50_21235</name>
</gene>
<dbReference type="InterPro" id="IPR006314">
    <property type="entry name" value="Dyp_peroxidase"/>
</dbReference>
<protein>
    <submittedName>
        <fullName evidence="7">Dyp-type peroxidase</fullName>
    </submittedName>
</protein>
<keyword evidence="2 7" id="KW-0575">Peroxidase</keyword>
<evidence type="ECO:0000313" key="7">
    <source>
        <dbReference type="EMBL" id="MFC6057886.1"/>
    </source>
</evidence>
<evidence type="ECO:0000256" key="6">
    <source>
        <dbReference type="ARBA" id="ARBA00025737"/>
    </source>
</evidence>
<evidence type="ECO:0000313" key="8">
    <source>
        <dbReference type="Proteomes" id="UP001596242"/>
    </source>
</evidence>
<accession>A0ABW1M2R4</accession>
<evidence type="ECO:0000256" key="5">
    <source>
        <dbReference type="ARBA" id="ARBA00023004"/>
    </source>
</evidence>
<evidence type="ECO:0000256" key="1">
    <source>
        <dbReference type="ARBA" id="ARBA00001970"/>
    </source>
</evidence>
<keyword evidence="4" id="KW-0560">Oxidoreductase</keyword>
<dbReference type="PANTHER" id="PTHR30521:SF5">
    <property type="entry name" value="BLR4509 PROTEIN"/>
    <property type="match status" value="1"/>
</dbReference>
<sequence length="441" mass="48022">MTTDTGAALELGDIQAATLMPRPNPYAGAYLALRIDDRHAARELLRRLIPLLEPVSSFDPGRPVSLGVGLSFAGLEAIGVPAESLATFPSEFQQGMAARAAEIGDVGKNAPEHWEAPLGSKDVHLVVAALARDTALMEALVVLAQDAVRDLPGVSPIWQLDVHVPPDGREQFGFKDSISEPTVEGTNILGSNPHEAPLKAGEFVLGYEDENGELPPMPQPEVLGHNGTYVAFRKLHQRVAAFRRYLRDNAADTEATWLAAKFVGRWPSGAPLALSPDKDNPELGGDPTRNNAFLYGDDPRGLKCPVGAHARRMNARDSVITGQVRLHRMIRRGTNYGPSLPPGVLEDDGADRGLMFAFVGAHLARQFEFVQKQWVHDGKFIGAPAERDPLIGVQDGGEFTIPQRPIRRRLRGLPDFVVNRGGEYCFMPGLRALRWLAELDT</sequence>
<keyword evidence="3" id="KW-0479">Metal-binding</keyword>
<dbReference type="PROSITE" id="PS51404">
    <property type="entry name" value="DYP_PEROXIDASE"/>
    <property type="match status" value="1"/>
</dbReference>
<comment type="cofactor">
    <cofactor evidence="1">
        <name>heme b</name>
        <dbReference type="ChEBI" id="CHEBI:60344"/>
    </cofactor>
</comment>
<evidence type="ECO:0000256" key="4">
    <source>
        <dbReference type="ARBA" id="ARBA00023002"/>
    </source>
</evidence>
<dbReference type="Proteomes" id="UP001596242">
    <property type="component" value="Unassembled WGS sequence"/>
</dbReference>
<dbReference type="PANTHER" id="PTHR30521">
    <property type="entry name" value="DEFERROCHELATASE/PEROXIDASE"/>
    <property type="match status" value="1"/>
</dbReference>
<dbReference type="InterPro" id="IPR011008">
    <property type="entry name" value="Dimeric_a/b-barrel"/>
</dbReference>
<keyword evidence="8" id="KW-1185">Reference proteome</keyword>
<keyword evidence="5" id="KW-0408">Iron</keyword>
<dbReference type="NCBIfam" id="TIGR01413">
    <property type="entry name" value="Dyp_perox_fam"/>
    <property type="match status" value="1"/>
</dbReference>
<proteinExistence type="inferred from homology"/>
<evidence type="ECO:0000256" key="3">
    <source>
        <dbReference type="ARBA" id="ARBA00022723"/>
    </source>
</evidence>
<comment type="caution">
    <text evidence="7">The sequence shown here is derived from an EMBL/GenBank/DDBJ whole genome shotgun (WGS) entry which is preliminary data.</text>
</comment>
<comment type="similarity">
    <text evidence="6">Belongs to the DyP-type peroxidase family.</text>
</comment>
<reference evidence="8" key="1">
    <citation type="journal article" date="2019" name="Int. J. Syst. Evol. Microbiol.">
        <title>The Global Catalogue of Microorganisms (GCM) 10K type strain sequencing project: providing services to taxonomists for standard genome sequencing and annotation.</title>
        <authorList>
            <consortium name="The Broad Institute Genomics Platform"/>
            <consortium name="The Broad Institute Genome Sequencing Center for Infectious Disease"/>
            <person name="Wu L."/>
            <person name="Ma J."/>
        </authorList>
    </citation>
    <scope>NUCLEOTIDE SEQUENCE [LARGE SCALE GENOMIC DNA]</scope>
    <source>
        <strain evidence="8">JCM 12763</strain>
    </source>
</reference>
<dbReference type="RefSeq" id="WP_386400191.1">
    <property type="nucleotide sequence ID" value="NZ_JBHSPT010000049.1"/>
</dbReference>